<dbReference type="GO" id="GO:0006508">
    <property type="term" value="P:proteolysis"/>
    <property type="evidence" value="ECO:0007669"/>
    <property type="project" value="InterPro"/>
</dbReference>
<dbReference type="RefSeq" id="WP_129986409.1">
    <property type="nucleotide sequence ID" value="NZ_SDPU01000018.1"/>
</dbReference>
<gene>
    <name evidence="1" type="ORF">ETU37_06350</name>
</gene>
<evidence type="ECO:0000313" key="2">
    <source>
        <dbReference type="Proteomes" id="UP000291189"/>
    </source>
</evidence>
<dbReference type="Pfam" id="PF01244">
    <property type="entry name" value="Peptidase_M19"/>
    <property type="match status" value="1"/>
</dbReference>
<proteinExistence type="predicted"/>
<reference evidence="1 2" key="1">
    <citation type="submission" date="2019-01" db="EMBL/GenBank/DDBJ databases">
        <title>Nocardioides guangzhouensis sp. nov., an actinobacterium isolated from soil.</title>
        <authorList>
            <person name="Fu Y."/>
            <person name="Cai Y."/>
            <person name="Lin Z."/>
            <person name="Chen P."/>
        </authorList>
    </citation>
    <scope>NUCLEOTIDE SEQUENCE [LARGE SCALE GENOMIC DNA]</scope>
    <source>
        <strain evidence="1 2">NBRC 105384</strain>
    </source>
</reference>
<keyword evidence="2" id="KW-1185">Reference proteome</keyword>
<dbReference type="CDD" id="cd01301">
    <property type="entry name" value="rDP_like"/>
    <property type="match status" value="1"/>
</dbReference>
<dbReference type="EMBL" id="SDPU01000018">
    <property type="protein sequence ID" value="RYU13448.1"/>
    <property type="molecule type" value="Genomic_DNA"/>
</dbReference>
<dbReference type="PROSITE" id="PS51365">
    <property type="entry name" value="RENAL_DIPEPTIDASE_2"/>
    <property type="match status" value="1"/>
</dbReference>
<dbReference type="Gene3D" id="3.20.20.140">
    <property type="entry name" value="Metal-dependent hydrolases"/>
    <property type="match status" value="1"/>
</dbReference>
<dbReference type="PANTHER" id="PTHR10443:SF12">
    <property type="entry name" value="DIPEPTIDASE"/>
    <property type="match status" value="1"/>
</dbReference>
<dbReference type="GO" id="GO:0070573">
    <property type="term" value="F:metallodipeptidase activity"/>
    <property type="evidence" value="ECO:0007669"/>
    <property type="project" value="InterPro"/>
</dbReference>
<dbReference type="AlphaFoldDB" id="A0A4Q5J6G1"/>
<dbReference type="InterPro" id="IPR032466">
    <property type="entry name" value="Metal_Hydrolase"/>
</dbReference>
<dbReference type="PANTHER" id="PTHR10443">
    <property type="entry name" value="MICROSOMAL DIPEPTIDASE"/>
    <property type="match status" value="1"/>
</dbReference>
<dbReference type="Proteomes" id="UP000291189">
    <property type="component" value="Unassembled WGS sequence"/>
</dbReference>
<dbReference type="InterPro" id="IPR008257">
    <property type="entry name" value="Pept_M19"/>
</dbReference>
<sequence>MTAAPVPVVDGHNDLPWTLRDHCAYDLGAVDIVGGEPSVHTDVPRLAKGGVVGQFWSVYVPGDLPGPDAVKATEEQIDFVHALAAAYPQHFTVCRTAAETEAAMADGRVASLMGMEGGHSIDSSLDTLRSMHERGARYMTLTHNQNVPWADSATDHRVLGGLSDFGRAVVREMNALGMFVDLSHVSDDVMRQALDETTAPVIFSHSSARSVAGHVRNVPDDVLGSLATNGGVCMVSFPSFFVSQAWVDWYDDCLAVARERGLDERSFDDVDPIMRERTDVAPAPPTVAEVADHVDHVREVAGLAHVGIGGDYDGASNFPAGMEDVGGYPLLWDELRSRGYAEADLHAIGSRNVLRAMHDMESVAR</sequence>
<dbReference type="OrthoDB" id="9804920at2"/>
<comment type="caution">
    <text evidence="1">The sequence shown here is derived from an EMBL/GenBank/DDBJ whole genome shotgun (WGS) entry which is preliminary data.</text>
</comment>
<accession>A0A4Q5J6G1</accession>
<organism evidence="1 2">
    <name type="scientific">Nocardioides iriomotensis</name>
    <dbReference type="NCBI Taxonomy" id="715784"/>
    <lineage>
        <taxon>Bacteria</taxon>
        <taxon>Bacillati</taxon>
        <taxon>Actinomycetota</taxon>
        <taxon>Actinomycetes</taxon>
        <taxon>Propionibacteriales</taxon>
        <taxon>Nocardioidaceae</taxon>
        <taxon>Nocardioides</taxon>
    </lineage>
</organism>
<protein>
    <submittedName>
        <fullName evidence="1">Membrane dipeptidase</fullName>
    </submittedName>
</protein>
<dbReference type="SUPFAM" id="SSF51556">
    <property type="entry name" value="Metallo-dependent hydrolases"/>
    <property type="match status" value="1"/>
</dbReference>
<evidence type="ECO:0000313" key="1">
    <source>
        <dbReference type="EMBL" id="RYU13448.1"/>
    </source>
</evidence>
<name>A0A4Q5J6G1_9ACTN</name>